<keyword evidence="1" id="KW-0812">Transmembrane</keyword>
<gene>
    <name evidence="2" type="ORF">V6X51_04930</name>
</gene>
<keyword evidence="1" id="KW-1133">Transmembrane helix</keyword>
<feature type="transmembrane region" description="Helical" evidence="1">
    <location>
        <begin position="215"/>
        <end position="231"/>
    </location>
</feature>
<dbReference type="Proteomes" id="UP001556636">
    <property type="component" value="Unassembled WGS sequence"/>
</dbReference>
<proteinExistence type="predicted"/>
<feature type="transmembrane region" description="Helical" evidence="1">
    <location>
        <begin position="98"/>
        <end position="117"/>
    </location>
</feature>
<organism evidence="2 3">
    <name type="scientific">Spiribacter roseus</name>
    <dbReference type="NCBI Taxonomy" id="1855875"/>
    <lineage>
        <taxon>Bacteria</taxon>
        <taxon>Pseudomonadati</taxon>
        <taxon>Pseudomonadota</taxon>
        <taxon>Gammaproteobacteria</taxon>
        <taxon>Chromatiales</taxon>
        <taxon>Ectothiorhodospiraceae</taxon>
        <taxon>Spiribacter</taxon>
    </lineage>
</organism>
<keyword evidence="3" id="KW-1185">Reference proteome</keyword>
<protein>
    <recommendedName>
        <fullName evidence="4">Oligosaccharide repeat unit polymerase</fullName>
    </recommendedName>
</protein>
<dbReference type="EMBL" id="JBAKFG010000002">
    <property type="protein sequence ID" value="MEX0372777.1"/>
    <property type="molecule type" value="Genomic_DNA"/>
</dbReference>
<evidence type="ECO:0000313" key="3">
    <source>
        <dbReference type="Proteomes" id="UP001556636"/>
    </source>
</evidence>
<feature type="transmembrane region" description="Helical" evidence="1">
    <location>
        <begin position="192"/>
        <end position="209"/>
    </location>
</feature>
<name>A0ABV3RX63_9GAMM</name>
<dbReference type="RefSeq" id="WP_367951352.1">
    <property type="nucleotide sequence ID" value="NZ_JBAKFG010000002.1"/>
</dbReference>
<evidence type="ECO:0008006" key="4">
    <source>
        <dbReference type="Google" id="ProtNLM"/>
    </source>
</evidence>
<feature type="transmembrane region" description="Helical" evidence="1">
    <location>
        <begin position="72"/>
        <end position="92"/>
    </location>
</feature>
<feature type="transmembrane region" description="Helical" evidence="1">
    <location>
        <begin position="48"/>
        <end position="65"/>
    </location>
</feature>
<sequence>MNYHAYASLNRCGITAKPKRHIKVSRFLSFVIYFLGLLSLMAPSDSSLRWAGVVFVVSLQLIRIARKNRLDSLEVALGLTAVLLFCVPGVFIKYSYGIDVIVSFLSFFLATDFMLFSQRKIGDKKVIHSGPRKISTRLRLQLYLSFILGWCVLASIFLDADGFLGLTLFVIPYSVSLLFLEGLLAHGITRRAIFAWLLVYAAVVAIYLIYSWNGFGRLVVGAFLLAPVLVVNSKIDIYLRGWLLVLSAPILLGVAQFSRYGGIASLNQWFGGSAGHHYVVTHDAWEFEISQIAGGVIPFLEQFLLFFLNWLPSGWWEEKPVGIGSYSVELMYDPSGFSSGYSQSVGFLGELYLTLGAFAVFGLIFILSVLSFLRFIVHRFSFGSIVPLVIFDVNIISYFWGGMATFGSRFWFMIIPTICVLWFLRSRASTRNLSV</sequence>
<keyword evidence="1" id="KW-0472">Membrane</keyword>
<feature type="transmembrane region" description="Helical" evidence="1">
    <location>
        <begin position="351"/>
        <end position="373"/>
    </location>
</feature>
<feature type="transmembrane region" description="Helical" evidence="1">
    <location>
        <begin position="238"/>
        <end position="257"/>
    </location>
</feature>
<accession>A0ABV3RX63</accession>
<feature type="transmembrane region" description="Helical" evidence="1">
    <location>
        <begin position="163"/>
        <end position="180"/>
    </location>
</feature>
<feature type="transmembrane region" description="Helical" evidence="1">
    <location>
        <begin position="24"/>
        <end position="42"/>
    </location>
</feature>
<comment type="caution">
    <text evidence="2">The sequence shown here is derived from an EMBL/GenBank/DDBJ whole genome shotgun (WGS) entry which is preliminary data.</text>
</comment>
<evidence type="ECO:0000256" key="1">
    <source>
        <dbReference type="SAM" id="Phobius"/>
    </source>
</evidence>
<feature type="transmembrane region" description="Helical" evidence="1">
    <location>
        <begin position="138"/>
        <end position="157"/>
    </location>
</feature>
<feature type="transmembrane region" description="Helical" evidence="1">
    <location>
        <begin position="406"/>
        <end position="424"/>
    </location>
</feature>
<reference evidence="2 3" key="1">
    <citation type="submission" date="2024-02" db="EMBL/GenBank/DDBJ databases">
        <title>New especies of Spiribacter isolated from saline water.</title>
        <authorList>
            <person name="Leon M.J."/>
            <person name="De La Haba R."/>
            <person name="Sanchez-Porro C."/>
            <person name="Ventosa A."/>
        </authorList>
    </citation>
    <scope>NUCLEOTIDE SEQUENCE [LARGE SCALE GENOMIC DNA]</scope>
    <source>
        <strain evidence="3">ag22IC6-196</strain>
    </source>
</reference>
<feature type="transmembrane region" description="Helical" evidence="1">
    <location>
        <begin position="380"/>
        <end position="400"/>
    </location>
</feature>
<evidence type="ECO:0000313" key="2">
    <source>
        <dbReference type="EMBL" id="MEX0372777.1"/>
    </source>
</evidence>